<dbReference type="EMBL" id="AQHW01000025">
    <property type="protein sequence ID" value="KKB49233.1"/>
    <property type="molecule type" value="Genomic_DNA"/>
</dbReference>
<dbReference type="Proteomes" id="UP000033035">
    <property type="component" value="Unassembled WGS sequence"/>
</dbReference>
<sequence length="164" mass="18450">MTKCNEHMTPDYRKTGYLRVGRNVLKSFFGSNQEQRHLAKVLLCVQTFAYFREGMVCLNEFSYICHAGEWITSYSEIAVLTGLCRKSVKSCLKRLEAGYFLQVKDLVNYKLIILTNYDQPPSGLSDAGLPPVSTQPAVDAPGVDFFSQAMNFYNLNNGQKGVVN</sequence>
<protein>
    <submittedName>
        <fullName evidence="1">Uncharacterized protein</fullName>
    </submittedName>
</protein>
<name>A0A0F5IUQ2_9BACT</name>
<dbReference type="PATRIC" id="fig|1203610.3.peg.4375"/>
<evidence type="ECO:0000313" key="1">
    <source>
        <dbReference type="EMBL" id="KKB49233.1"/>
    </source>
</evidence>
<organism evidence="1 2">
    <name type="scientific">Parabacteroides gordonii MS-1 = DSM 23371</name>
    <dbReference type="NCBI Taxonomy" id="1203610"/>
    <lineage>
        <taxon>Bacteria</taxon>
        <taxon>Pseudomonadati</taxon>
        <taxon>Bacteroidota</taxon>
        <taxon>Bacteroidia</taxon>
        <taxon>Bacteroidales</taxon>
        <taxon>Tannerellaceae</taxon>
        <taxon>Parabacteroides</taxon>
    </lineage>
</organism>
<reference evidence="1 2" key="1">
    <citation type="submission" date="2013-04" db="EMBL/GenBank/DDBJ databases">
        <title>The Genome Sequence of Parabacteroides gordonii DSM 23371.</title>
        <authorList>
            <consortium name="The Broad Institute Genomics Platform"/>
            <person name="Earl A."/>
            <person name="Ward D."/>
            <person name="Feldgarden M."/>
            <person name="Gevers D."/>
            <person name="Martens E."/>
            <person name="Sakamoto M."/>
            <person name="Benno Y."/>
            <person name="Suzuki N."/>
            <person name="Matsunaga N."/>
            <person name="Koshihara K."/>
            <person name="Seki M."/>
            <person name="Komiya H."/>
            <person name="Walker B."/>
            <person name="Young S."/>
            <person name="Zeng Q."/>
            <person name="Gargeya S."/>
            <person name="Fitzgerald M."/>
            <person name="Haas B."/>
            <person name="Abouelleil A."/>
            <person name="Allen A.W."/>
            <person name="Alvarado L."/>
            <person name="Arachchi H.M."/>
            <person name="Berlin A.M."/>
            <person name="Chapman S.B."/>
            <person name="Gainer-Dewar J."/>
            <person name="Goldberg J."/>
            <person name="Griggs A."/>
            <person name="Gujja S."/>
            <person name="Hansen M."/>
            <person name="Howarth C."/>
            <person name="Imamovic A."/>
            <person name="Ireland A."/>
            <person name="Larimer J."/>
            <person name="McCowan C."/>
            <person name="Murphy C."/>
            <person name="Pearson M."/>
            <person name="Poon T.W."/>
            <person name="Priest M."/>
            <person name="Roberts A."/>
            <person name="Saif S."/>
            <person name="Shea T."/>
            <person name="Sisk P."/>
            <person name="Sykes S."/>
            <person name="Wortman J."/>
            <person name="Nusbaum C."/>
            <person name="Birren B."/>
        </authorList>
    </citation>
    <scope>NUCLEOTIDE SEQUENCE [LARGE SCALE GENOMIC DNA]</scope>
    <source>
        <strain evidence="1 2">MS-1</strain>
    </source>
</reference>
<comment type="caution">
    <text evidence="1">The sequence shown here is derived from an EMBL/GenBank/DDBJ whole genome shotgun (WGS) entry which is preliminary data.</text>
</comment>
<dbReference type="RefSeq" id="WP_028729201.1">
    <property type="nucleotide sequence ID" value="NZ_KE386763.1"/>
</dbReference>
<keyword evidence="2" id="KW-1185">Reference proteome</keyword>
<proteinExistence type="predicted"/>
<dbReference type="STRING" id="1203610.HMPREF1536_04297"/>
<accession>A0A0F5IUQ2</accession>
<dbReference type="AlphaFoldDB" id="A0A0F5IUQ2"/>
<dbReference type="HOGENOM" id="CLU_1617398_0_0_10"/>
<evidence type="ECO:0000313" key="2">
    <source>
        <dbReference type="Proteomes" id="UP000033035"/>
    </source>
</evidence>
<gene>
    <name evidence="1" type="ORF">HMPREF1536_04297</name>
</gene>